<protein>
    <submittedName>
        <fullName evidence="1">Uncharacterized protein</fullName>
    </submittedName>
</protein>
<sequence>MESRHIPDLIYWVRAPQCAQILEIGMFQSLAGAIFCQVRDATVQGQYTGPWAISGDRIFPALKRVVVTYPTYLNEDAFDVETSQRMLFGNMYLKVDPCAPREVEILVSNIHPQCAGRFFAS</sequence>
<name>A0A9P5C028_9PLEO</name>
<reference evidence="1" key="1">
    <citation type="submission" date="2019-04" db="EMBL/GenBank/DDBJ databases">
        <title>Sequencing of skin fungus with MAO and IRED activity.</title>
        <authorList>
            <person name="Marsaioli A.J."/>
            <person name="Bonatto J.M.C."/>
            <person name="Reis Junior O."/>
        </authorList>
    </citation>
    <scope>NUCLEOTIDE SEQUENCE</scope>
    <source>
        <strain evidence="1">28M1</strain>
    </source>
</reference>
<dbReference type="Proteomes" id="UP000758155">
    <property type="component" value="Unassembled WGS sequence"/>
</dbReference>
<comment type="caution">
    <text evidence="1">The sequence shown here is derived from an EMBL/GenBank/DDBJ whole genome shotgun (WGS) entry which is preliminary data.</text>
</comment>
<dbReference type="AlphaFoldDB" id="A0A9P5C028"/>
<organism evidence="1 2">
    <name type="scientific">Didymella heteroderae</name>
    <dbReference type="NCBI Taxonomy" id="1769908"/>
    <lineage>
        <taxon>Eukaryota</taxon>
        <taxon>Fungi</taxon>
        <taxon>Dikarya</taxon>
        <taxon>Ascomycota</taxon>
        <taxon>Pezizomycotina</taxon>
        <taxon>Dothideomycetes</taxon>
        <taxon>Pleosporomycetidae</taxon>
        <taxon>Pleosporales</taxon>
        <taxon>Pleosporineae</taxon>
        <taxon>Didymellaceae</taxon>
        <taxon>Didymella</taxon>
    </lineage>
</organism>
<proteinExistence type="predicted"/>
<evidence type="ECO:0000313" key="1">
    <source>
        <dbReference type="EMBL" id="KAF3036924.1"/>
    </source>
</evidence>
<dbReference type="OrthoDB" id="3645052at2759"/>
<gene>
    <name evidence="1" type="ORF">E8E12_005024</name>
</gene>
<evidence type="ECO:0000313" key="2">
    <source>
        <dbReference type="Proteomes" id="UP000758155"/>
    </source>
</evidence>
<keyword evidence="2" id="KW-1185">Reference proteome</keyword>
<accession>A0A9P5C028</accession>
<dbReference type="EMBL" id="SWKV01000046">
    <property type="protein sequence ID" value="KAF3036924.1"/>
    <property type="molecule type" value="Genomic_DNA"/>
</dbReference>